<keyword evidence="5 7" id="KW-0157">Chromophore</keyword>
<name>A0AAE0H2X5_9CHLO</name>
<dbReference type="GO" id="GO:0009523">
    <property type="term" value="C:photosystem II"/>
    <property type="evidence" value="ECO:0007669"/>
    <property type="project" value="UniProtKB-KW"/>
</dbReference>
<dbReference type="SUPFAM" id="SSF103511">
    <property type="entry name" value="Chlorophyll a-b binding protein"/>
    <property type="match status" value="1"/>
</dbReference>
<dbReference type="GO" id="GO:0016168">
    <property type="term" value="F:chlorophyll binding"/>
    <property type="evidence" value="ECO:0007669"/>
    <property type="project" value="UniProtKB-KW"/>
</dbReference>
<feature type="binding site" evidence="6">
    <location>
        <position position="86"/>
    </location>
    <ligand>
        <name>chlorophyll a</name>
        <dbReference type="ChEBI" id="CHEBI:58416"/>
        <label>1</label>
    </ligand>
</feature>
<dbReference type="AlphaFoldDB" id="A0AAE0H2X5"/>
<evidence type="ECO:0000256" key="5">
    <source>
        <dbReference type="ARBA" id="ARBA00022991"/>
    </source>
</evidence>
<dbReference type="Pfam" id="PF00504">
    <property type="entry name" value="Chloroa_b-bind"/>
    <property type="match status" value="1"/>
</dbReference>
<feature type="binding site" description="axial binding residue" evidence="6">
    <location>
        <position position="234"/>
    </location>
    <ligand>
        <name>chlorophyll a</name>
        <dbReference type="ChEBI" id="CHEBI:58416"/>
        <label>5</label>
    </ligand>
    <ligandPart>
        <name>Mg</name>
        <dbReference type="ChEBI" id="CHEBI:25107"/>
    </ligandPart>
</feature>
<keyword evidence="7" id="KW-0604">Photosystem II</keyword>
<keyword evidence="7" id="KW-0793">Thylakoid</keyword>
<evidence type="ECO:0000256" key="4">
    <source>
        <dbReference type="ARBA" id="ARBA00022640"/>
    </source>
</evidence>
<accession>A0AAE0H2X5</accession>
<evidence type="ECO:0000256" key="7">
    <source>
        <dbReference type="RuleBase" id="RU363080"/>
    </source>
</evidence>
<sequence>MMAQQASISARVSYSVSKDALSRRSAPKRAMAARRVAAVTAEARPVWFPGGEPAEHLDGSLPGDYGFDPLGLGAEPERLKWMQQAELMHCRWAMAGFAGMVLPDVATKAGVLDLPPWFEAGASEMPFSGLTIFWTQMILMNWVEVRRWQDFKNPGCVNEDPIFKGQGFECTGTEVGYPGGKWFNPLSFATTEEQMAAYKLKEIKNGRLAMVATVGLAAQAFATGESPVTNYLAHLSDPGHTTIFQAFGL</sequence>
<feature type="binding site" evidence="6">
    <location>
        <position position="219"/>
    </location>
    <ligand>
        <name>chlorophyll a</name>
        <dbReference type="ChEBI" id="CHEBI:58416"/>
        <label>1</label>
    </ligand>
</feature>
<dbReference type="GO" id="GO:0009535">
    <property type="term" value="C:chloroplast thylakoid membrane"/>
    <property type="evidence" value="ECO:0007669"/>
    <property type="project" value="UniProtKB-SubCell"/>
</dbReference>
<dbReference type="Proteomes" id="UP001190700">
    <property type="component" value="Unassembled WGS sequence"/>
</dbReference>
<evidence type="ECO:0000256" key="2">
    <source>
        <dbReference type="ARBA" id="ARBA00022528"/>
    </source>
</evidence>
<organism evidence="8 9">
    <name type="scientific">Cymbomonas tetramitiformis</name>
    <dbReference type="NCBI Taxonomy" id="36881"/>
    <lineage>
        <taxon>Eukaryota</taxon>
        <taxon>Viridiplantae</taxon>
        <taxon>Chlorophyta</taxon>
        <taxon>Pyramimonadophyceae</taxon>
        <taxon>Pyramimonadales</taxon>
        <taxon>Pyramimonadaceae</taxon>
        <taxon>Cymbomonas</taxon>
    </lineage>
</organism>
<evidence type="ECO:0000313" key="8">
    <source>
        <dbReference type="EMBL" id="KAK3288882.1"/>
    </source>
</evidence>
<keyword evidence="9" id="KW-1185">Reference proteome</keyword>
<dbReference type="Gene3D" id="1.10.3460.10">
    <property type="entry name" value="Chlorophyll a/b binding protein domain"/>
    <property type="match status" value="1"/>
</dbReference>
<feature type="binding site" evidence="6">
    <location>
        <position position="89"/>
    </location>
    <ligand>
        <name>chlorophyll a</name>
        <dbReference type="ChEBI" id="CHEBI:58416"/>
        <label>1</label>
    </ligand>
</feature>
<feature type="binding site" evidence="6">
    <location>
        <position position="207"/>
    </location>
    <ligand>
        <name>chlorophyll a</name>
        <dbReference type="ChEBI" id="CHEBI:58416"/>
        <label>1</label>
    </ligand>
</feature>
<feature type="binding site" evidence="6">
    <location>
        <position position="201"/>
    </location>
    <ligand>
        <name>chlorophyll a</name>
        <dbReference type="ChEBI" id="CHEBI:58416"/>
        <label>1</label>
    </ligand>
</feature>
<dbReference type="EMBL" id="LGRX02000336">
    <property type="protein sequence ID" value="KAK3288882.1"/>
    <property type="molecule type" value="Genomic_DNA"/>
</dbReference>
<feature type="binding site" evidence="6">
    <location>
        <position position="205"/>
    </location>
    <ligand>
        <name>chlorophyll a</name>
        <dbReference type="ChEBI" id="CHEBI:58416"/>
        <label>1</label>
    </ligand>
</feature>
<dbReference type="GO" id="GO:0009522">
    <property type="term" value="C:photosystem I"/>
    <property type="evidence" value="ECO:0007669"/>
    <property type="project" value="UniProtKB-KW"/>
</dbReference>
<dbReference type="GO" id="GO:0009765">
    <property type="term" value="P:photosynthesis, light harvesting"/>
    <property type="evidence" value="ECO:0007669"/>
    <property type="project" value="InterPro"/>
</dbReference>
<reference evidence="8 9" key="1">
    <citation type="journal article" date="2015" name="Genome Biol. Evol.">
        <title>Comparative Genomics of a Bacterivorous Green Alga Reveals Evolutionary Causalities and Consequences of Phago-Mixotrophic Mode of Nutrition.</title>
        <authorList>
            <person name="Burns J.A."/>
            <person name="Paasch A."/>
            <person name="Narechania A."/>
            <person name="Kim E."/>
        </authorList>
    </citation>
    <scope>NUCLEOTIDE SEQUENCE [LARGE SCALE GENOMIC DNA]</scope>
    <source>
        <strain evidence="8 9">PLY_AMNH</strain>
    </source>
</reference>
<comment type="similarity">
    <text evidence="7">Belongs to the light-harvesting chlorophyll a/b-binding (LHC) protein family.</text>
</comment>
<evidence type="ECO:0000256" key="6">
    <source>
        <dbReference type="PIRSR" id="PIRSR601344-1"/>
    </source>
</evidence>
<dbReference type="InterPro" id="IPR022796">
    <property type="entry name" value="Chloroa_b-bind"/>
</dbReference>
<keyword evidence="2 7" id="KW-0150">Chloroplast</keyword>
<keyword evidence="4 7" id="KW-0934">Plastid</keyword>
<gene>
    <name evidence="8" type="ORF">CYMTET_3661</name>
</gene>
<comment type="subcellular location">
    <subcellularLocation>
        <location evidence="7">Plastid</location>
        <location evidence="7">Chloroplast thylakoid membrane</location>
    </subcellularLocation>
</comment>
<evidence type="ECO:0000256" key="1">
    <source>
        <dbReference type="ARBA" id="ARBA00022494"/>
    </source>
</evidence>
<comment type="function">
    <text evidence="7">The light-harvesting complex (LHC) functions as a light receptor, it captures and delivers excitation energy to photosystems with which it is closely associated.</text>
</comment>
<keyword evidence="1 6" id="KW-0148">Chlorophyll</keyword>
<dbReference type="PANTHER" id="PTHR21649">
    <property type="entry name" value="CHLOROPHYLL A/B BINDING PROTEIN"/>
    <property type="match status" value="1"/>
</dbReference>
<evidence type="ECO:0000313" key="9">
    <source>
        <dbReference type="Proteomes" id="UP001190700"/>
    </source>
</evidence>
<feature type="binding site" evidence="6">
    <location>
        <position position="202"/>
    </location>
    <ligand>
        <name>chlorophyll a</name>
        <dbReference type="ChEBI" id="CHEBI:58416"/>
        <label>1</label>
    </ligand>
</feature>
<comment type="caution">
    <text evidence="8">The sequence shown here is derived from an EMBL/GenBank/DDBJ whole genome shotgun (WGS) entry which is preliminary data.</text>
</comment>
<proteinExistence type="inferred from homology"/>
<keyword evidence="7" id="KW-0603">Photosystem I</keyword>
<feature type="binding site" description="axial binding residue" evidence="6">
    <location>
        <position position="91"/>
    </location>
    <ligand>
        <name>chlorophyll b</name>
        <dbReference type="ChEBI" id="CHEBI:61721"/>
        <label>1</label>
    </ligand>
    <ligandPart>
        <name>Mg</name>
        <dbReference type="ChEBI" id="CHEBI:25107"/>
    </ligandPart>
</feature>
<evidence type="ECO:0000256" key="3">
    <source>
        <dbReference type="ARBA" id="ARBA00022531"/>
    </source>
</evidence>
<keyword evidence="3 7" id="KW-0602">Photosynthesis</keyword>
<dbReference type="InterPro" id="IPR001344">
    <property type="entry name" value="Chloro_AB-bd_pln"/>
</dbReference>
<protein>
    <recommendedName>
        <fullName evidence="7">Chlorophyll a-b binding protein, chloroplastic</fullName>
    </recommendedName>
</protein>